<dbReference type="SUPFAM" id="SSF50998">
    <property type="entry name" value="Quinoprotein alcohol dehydrogenase-like"/>
    <property type="match status" value="1"/>
</dbReference>
<dbReference type="SUPFAM" id="SSF88946">
    <property type="entry name" value="Sigma2 domain of RNA polymerase sigma factors"/>
    <property type="match status" value="1"/>
</dbReference>
<dbReference type="InterPro" id="IPR000838">
    <property type="entry name" value="RNA_pol_sigma70_ECF_CS"/>
</dbReference>
<keyword evidence="6" id="KW-0812">Transmembrane</keyword>
<evidence type="ECO:0000256" key="2">
    <source>
        <dbReference type="ARBA" id="ARBA00023082"/>
    </source>
</evidence>
<feature type="transmembrane region" description="Helical" evidence="6">
    <location>
        <begin position="138"/>
        <end position="158"/>
    </location>
</feature>
<evidence type="ECO:0000256" key="4">
    <source>
        <dbReference type="ARBA" id="ARBA00023163"/>
    </source>
</evidence>
<dbReference type="Pfam" id="PF04542">
    <property type="entry name" value="Sigma70_r2"/>
    <property type="match status" value="1"/>
</dbReference>
<keyword evidence="6" id="KW-0472">Membrane</keyword>
<comment type="caution">
    <text evidence="9">The sequence shown here is derived from an EMBL/GenBank/DDBJ whole genome shotgun (WGS) entry which is preliminary data.</text>
</comment>
<dbReference type="GO" id="GO:0003677">
    <property type="term" value="F:DNA binding"/>
    <property type="evidence" value="ECO:0007669"/>
    <property type="project" value="UniProtKB-KW"/>
</dbReference>
<dbReference type="PANTHER" id="PTHR43133:SF50">
    <property type="entry name" value="ECF RNA POLYMERASE SIGMA FACTOR SIGM"/>
    <property type="match status" value="1"/>
</dbReference>
<sequence>MDFDAFYRDTSRRLLRYAYGLTGDPAEAQDLVQEAYARGWQRWRRLTRYEDPEAWLRLVVNRLATDRWRRLGVRRQRAEPPQPPVEPPSENVVLLVTAMRRLPAAQRRALALHYLLDRSVALGGAGSARRRGRQRSQLRAGLSTALAVALLAAGVMVWRPATPHPLPATDGPLVGSPLSLGGEVAASRAATDGRRAYLAWVRQDDNSLWVTAADLRTGASAWPAPRALAGSSATLERVVSVPGAVLVVTRSEQARIVYALNPSTGALQWDRSRPAGSSLVFTERALVVTDTDRTQGVDWASGRVAWTVNGDRPVRALGMGVASDEERIDRSGPPATFSDDRVVVVTADGMAQVRDAGTGRLLREVAVGPGDPASMVAQDGRLYARDRTADRDGPQRIRSTDLIGTGGTVEVGTADGHFLRLAACGPARVCSVTQGHAGPPVLTAFDVHTGQRAWLSTTGPRGGDVVSSAHGRIMVQGEGGAGLDFFDASGITVYSAAAGGWLGPDTLVVPNPDGSKALSRWSAVDASLTPLNIPYLDLIGGCTSTTDRLACATGRSFKIFRVR</sequence>
<dbReference type="PROSITE" id="PS01063">
    <property type="entry name" value="SIGMA70_ECF"/>
    <property type="match status" value="1"/>
</dbReference>
<dbReference type="InterPro" id="IPR015943">
    <property type="entry name" value="WD40/YVTN_repeat-like_dom_sf"/>
</dbReference>
<keyword evidence="1 5" id="KW-0805">Transcription regulation</keyword>
<organism evidence="9 10">
    <name type="scientific">Paractinoplanes rishiriensis</name>
    <dbReference type="NCBI Taxonomy" id="1050105"/>
    <lineage>
        <taxon>Bacteria</taxon>
        <taxon>Bacillati</taxon>
        <taxon>Actinomycetota</taxon>
        <taxon>Actinomycetes</taxon>
        <taxon>Micromonosporales</taxon>
        <taxon>Micromonosporaceae</taxon>
        <taxon>Paractinoplanes</taxon>
    </lineage>
</organism>
<dbReference type="Proteomes" id="UP000636960">
    <property type="component" value="Unassembled WGS sequence"/>
</dbReference>
<evidence type="ECO:0000256" key="5">
    <source>
        <dbReference type="RuleBase" id="RU000716"/>
    </source>
</evidence>
<evidence type="ECO:0000256" key="6">
    <source>
        <dbReference type="SAM" id="Phobius"/>
    </source>
</evidence>
<dbReference type="InterPro" id="IPR002372">
    <property type="entry name" value="PQQ_rpt_dom"/>
</dbReference>
<evidence type="ECO:0000313" key="10">
    <source>
        <dbReference type="Proteomes" id="UP000636960"/>
    </source>
</evidence>
<comment type="similarity">
    <text evidence="5">Belongs to the sigma-70 factor family. ECF subfamily.</text>
</comment>
<evidence type="ECO:0000313" key="9">
    <source>
        <dbReference type="EMBL" id="GIE93641.1"/>
    </source>
</evidence>
<accession>A0A919JZ62</accession>
<dbReference type="Pfam" id="PF13360">
    <property type="entry name" value="PQQ_2"/>
    <property type="match status" value="1"/>
</dbReference>
<dbReference type="GO" id="GO:0016987">
    <property type="term" value="F:sigma factor activity"/>
    <property type="evidence" value="ECO:0007669"/>
    <property type="project" value="UniProtKB-KW"/>
</dbReference>
<keyword evidence="3 5" id="KW-0238">DNA-binding</keyword>
<dbReference type="GO" id="GO:0006352">
    <property type="term" value="P:DNA-templated transcription initiation"/>
    <property type="evidence" value="ECO:0007669"/>
    <property type="project" value="InterPro"/>
</dbReference>
<dbReference type="EMBL" id="BOMV01000007">
    <property type="protein sequence ID" value="GIE93641.1"/>
    <property type="molecule type" value="Genomic_DNA"/>
</dbReference>
<dbReference type="InterPro" id="IPR039425">
    <property type="entry name" value="RNA_pol_sigma-70-like"/>
</dbReference>
<evidence type="ECO:0000256" key="1">
    <source>
        <dbReference type="ARBA" id="ARBA00023015"/>
    </source>
</evidence>
<name>A0A919JZ62_9ACTN</name>
<protein>
    <recommendedName>
        <fullName evidence="5">RNA polymerase sigma factor</fullName>
    </recommendedName>
</protein>
<dbReference type="PANTHER" id="PTHR43133">
    <property type="entry name" value="RNA POLYMERASE ECF-TYPE SIGMA FACTO"/>
    <property type="match status" value="1"/>
</dbReference>
<gene>
    <name evidence="9" type="ORF">Ari01nite_11060</name>
</gene>
<keyword evidence="4 5" id="KW-0804">Transcription</keyword>
<dbReference type="InterPro" id="IPR013325">
    <property type="entry name" value="RNA_pol_sigma_r2"/>
</dbReference>
<dbReference type="Gene3D" id="2.130.10.10">
    <property type="entry name" value="YVTN repeat-like/Quinoprotein amine dehydrogenase"/>
    <property type="match status" value="1"/>
</dbReference>
<evidence type="ECO:0000259" key="7">
    <source>
        <dbReference type="Pfam" id="PF04542"/>
    </source>
</evidence>
<evidence type="ECO:0000259" key="8">
    <source>
        <dbReference type="Pfam" id="PF13360"/>
    </source>
</evidence>
<reference evidence="9" key="1">
    <citation type="submission" date="2021-01" db="EMBL/GenBank/DDBJ databases">
        <title>Whole genome shotgun sequence of Actinoplanes rishiriensis NBRC 108556.</title>
        <authorList>
            <person name="Komaki H."/>
            <person name="Tamura T."/>
        </authorList>
    </citation>
    <scope>NUCLEOTIDE SEQUENCE</scope>
    <source>
        <strain evidence="9">NBRC 108556</strain>
    </source>
</reference>
<dbReference type="Gene3D" id="1.10.1740.10">
    <property type="match status" value="1"/>
</dbReference>
<evidence type="ECO:0000256" key="3">
    <source>
        <dbReference type="ARBA" id="ARBA00023125"/>
    </source>
</evidence>
<keyword evidence="2 5" id="KW-0731">Sigma factor</keyword>
<feature type="domain" description="RNA polymerase sigma-70 region 2" evidence="7">
    <location>
        <begin position="7"/>
        <end position="71"/>
    </location>
</feature>
<feature type="domain" description="Pyrrolo-quinoline quinone repeat" evidence="8">
    <location>
        <begin position="256"/>
        <end position="397"/>
    </location>
</feature>
<keyword evidence="10" id="KW-1185">Reference proteome</keyword>
<keyword evidence="6" id="KW-1133">Transmembrane helix</keyword>
<dbReference type="InterPro" id="IPR011047">
    <property type="entry name" value="Quinoprotein_ADH-like_sf"/>
</dbReference>
<dbReference type="InterPro" id="IPR007627">
    <property type="entry name" value="RNA_pol_sigma70_r2"/>
</dbReference>
<proteinExistence type="inferred from homology"/>
<dbReference type="AlphaFoldDB" id="A0A919JZ62"/>